<evidence type="ECO:0000313" key="2">
    <source>
        <dbReference type="EMBL" id="WOL15307.1"/>
    </source>
</evidence>
<dbReference type="EMBL" id="CP136896">
    <property type="protein sequence ID" value="WOL15307.1"/>
    <property type="molecule type" value="Genomic_DNA"/>
</dbReference>
<gene>
    <name evidence="2" type="ORF">Cni_G24088</name>
</gene>
<proteinExistence type="predicted"/>
<protein>
    <submittedName>
        <fullName evidence="2">Uncharacterized protein</fullName>
    </submittedName>
</protein>
<sequence length="164" mass="17934">MMTKKTRRGSSPPLPPSTPPEATGAITAQRKPSAASRPRARCGEVAGGTAADCTAVCCCCPCVLVNLLLLASVRLPARLCRRVRQAHVKRKEKARKRKEAKMLKKGGSQGERASSFVTAREEADEEEEELQSPATAAMAEVEKTMQSRFYNTGFWRSPSTQMHE</sequence>
<evidence type="ECO:0000256" key="1">
    <source>
        <dbReference type="SAM" id="MobiDB-lite"/>
    </source>
</evidence>
<dbReference type="PANTHER" id="PTHR33264:SF69">
    <property type="entry name" value="WRKY DOMAIN-CONTAINING PROTEIN"/>
    <property type="match status" value="1"/>
</dbReference>
<keyword evidence="3" id="KW-1185">Reference proteome</keyword>
<dbReference type="PANTHER" id="PTHR33264">
    <property type="entry name" value="EXPRESSED PROTEIN"/>
    <property type="match status" value="1"/>
</dbReference>
<organism evidence="2 3">
    <name type="scientific">Canna indica</name>
    <name type="common">Indian-shot</name>
    <dbReference type="NCBI Taxonomy" id="4628"/>
    <lineage>
        <taxon>Eukaryota</taxon>
        <taxon>Viridiplantae</taxon>
        <taxon>Streptophyta</taxon>
        <taxon>Embryophyta</taxon>
        <taxon>Tracheophyta</taxon>
        <taxon>Spermatophyta</taxon>
        <taxon>Magnoliopsida</taxon>
        <taxon>Liliopsida</taxon>
        <taxon>Zingiberales</taxon>
        <taxon>Cannaceae</taxon>
        <taxon>Canna</taxon>
    </lineage>
</organism>
<accession>A0AAQ3KXC7</accession>
<feature type="region of interest" description="Disordered" evidence="1">
    <location>
        <begin position="91"/>
        <end position="135"/>
    </location>
</feature>
<feature type="region of interest" description="Disordered" evidence="1">
    <location>
        <begin position="1"/>
        <end position="39"/>
    </location>
</feature>
<name>A0AAQ3KXC7_9LILI</name>
<reference evidence="2 3" key="1">
    <citation type="submission" date="2023-10" db="EMBL/GenBank/DDBJ databases">
        <title>Chromosome-scale genome assembly provides insights into flower coloration mechanisms of Canna indica.</title>
        <authorList>
            <person name="Li C."/>
        </authorList>
    </citation>
    <scope>NUCLEOTIDE SEQUENCE [LARGE SCALE GENOMIC DNA]</scope>
    <source>
        <tissue evidence="2">Flower</tissue>
    </source>
</reference>
<dbReference type="AlphaFoldDB" id="A0AAQ3KXC7"/>
<evidence type="ECO:0000313" key="3">
    <source>
        <dbReference type="Proteomes" id="UP001327560"/>
    </source>
</evidence>
<dbReference type="Proteomes" id="UP001327560">
    <property type="component" value="Chromosome 7"/>
</dbReference>